<organism evidence="6 7">
    <name type="scientific">Petrotoga olearia DSM 13574</name>
    <dbReference type="NCBI Taxonomy" id="1122955"/>
    <lineage>
        <taxon>Bacteria</taxon>
        <taxon>Thermotogati</taxon>
        <taxon>Thermotogota</taxon>
        <taxon>Thermotogae</taxon>
        <taxon>Petrotogales</taxon>
        <taxon>Petrotogaceae</taxon>
        <taxon>Petrotoga</taxon>
    </lineage>
</organism>
<dbReference type="InterPro" id="IPR052040">
    <property type="entry name" value="GTPase/Isobutyryl-CoA_mutase"/>
</dbReference>
<keyword evidence="2" id="KW-0547">Nucleotide-binding</keyword>
<dbReference type="InterPro" id="IPR027417">
    <property type="entry name" value="P-loop_NTPase"/>
</dbReference>
<dbReference type="SUPFAM" id="SSF52540">
    <property type="entry name" value="P-loop containing nucleoside triphosphate hydrolases"/>
    <property type="match status" value="1"/>
</dbReference>
<reference evidence="6 7" key="1">
    <citation type="submission" date="2013-12" db="EMBL/GenBank/DDBJ databases">
        <title>Comparative genomics of Petrotoga isolates.</title>
        <authorList>
            <person name="Nesbo C.L."/>
            <person name="Charchuk R."/>
            <person name="Chow K."/>
        </authorList>
    </citation>
    <scope>NUCLEOTIDE SEQUENCE [LARGE SCALE GENOMIC DNA]</scope>
    <source>
        <strain evidence="6 7">DSM 13574</strain>
    </source>
</reference>
<dbReference type="NCBIfam" id="TIGR00750">
    <property type="entry name" value="lao"/>
    <property type="match status" value="1"/>
</dbReference>
<evidence type="ECO:0000313" key="6">
    <source>
        <dbReference type="EMBL" id="PNR96521.1"/>
    </source>
</evidence>
<dbReference type="GO" id="GO:0005525">
    <property type="term" value="F:GTP binding"/>
    <property type="evidence" value="ECO:0007669"/>
    <property type="project" value="UniProtKB-KW"/>
</dbReference>
<gene>
    <name evidence="6" type="ORF">X929_05585</name>
</gene>
<dbReference type="Gene3D" id="3.40.50.300">
    <property type="entry name" value="P-loop containing nucleotide triphosphate hydrolases"/>
    <property type="match status" value="1"/>
</dbReference>
<dbReference type="InterPro" id="IPR005129">
    <property type="entry name" value="GTPase_ArgK"/>
</dbReference>
<accession>A0A2K1P175</accession>
<proteinExistence type="inferred from homology"/>
<dbReference type="EMBL" id="AZRL01000012">
    <property type="protein sequence ID" value="PNR96521.1"/>
    <property type="molecule type" value="Genomic_DNA"/>
</dbReference>
<keyword evidence="3" id="KW-0378">Hydrolase</keyword>
<evidence type="ECO:0000313" key="7">
    <source>
        <dbReference type="Proteomes" id="UP000236434"/>
    </source>
</evidence>
<dbReference type="GO" id="GO:0003924">
    <property type="term" value="F:GTPase activity"/>
    <property type="evidence" value="ECO:0007669"/>
    <property type="project" value="InterPro"/>
</dbReference>
<dbReference type="Pfam" id="PF03308">
    <property type="entry name" value="MeaB"/>
    <property type="match status" value="1"/>
</dbReference>
<keyword evidence="5" id="KW-0143">Chaperone</keyword>
<dbReference type="PANTHER" id="PTHR43087:SF1">
    <property type="entry name" value="LAO_AO TRANSPORT SYSTEM ATPASE"/>
    <property type="match status" value="1"/>
</dbReference>
<evidence type="ECO:0000256" key="4">
    <source>
        <dbReference type="ARBA" id="ARBA00023134"/>
    </source>
</evidence>
<name>A0A2K1P175_9BACT</name>
<dbReference type="PANTHER" id="PTHR43087">
    <property type="entry name" value="LYSINE/ARGININE/ORNITHINE TRANSPORT SYSTEM KINASE"/>
    <property type="match status" value="1"/>
</dbReference>
<protein>
    <submittedName>
        <fullName evidence="6">Transporter</fullName>
    </submittedName>
</protein>
<dbReference type="AlphaFoldDB" id="A0A2K1P175"/>
<sequence length="310" mass="35226">MQWAERYEQLLPKFKAQNKTALAKMISLLEDNYLQTWEIISRLHSDIQPKNSYVIGVTGSPGVGKSSFISRLVSFYSNKGQNIGIILIDPSSPFSGGAFLGDRVRMFDLTNSSNVYIRSIASRGAMGGVCNSIYDIIDVMKAFGFDTIIIETVGTGQSEIDIFYACDTTLLILSPDSGDEIQIYKAGIMEIADFYIVNKIDLPNSKRFLMYLENYLGSQNEDHKKVFGVSSIENKGFEKVYEWLESSREYFQNSNLKENLRKKSRVKNYLFHLIENFLEDYPLENQDTDSLKKDVIAFMCKKEGNNGNQN</sequence>
<evidence type="ECO:0000256" key="1">
    <source>
        <dbReference type="ARBA" id="ARBA00009625"/>
    </source>
</evidence>
<evidence type="ECO:0000256" key="3">
    <source>
        <dbReference type="ARBA" id="ARBA00022801"/>
    </source>
</evidence>
<comment type="caution">
    <text evidence="6">The sequence shown here is derived from an EMBL/GenBank/DDBJ whole genome shotgun (WGS) entry which is preliminary data.</text>
</comment>
<keyword evidence="4" id="KW-0342">GTP-binding</keyword>
<comment type="similarity">
    <text evidence="1">Belongs to the SIMIBI class G3E GTPase family. ArgK/MeaB subfamily.</text>
</comment>
<dbReference type="RefSeq" id="WP_103067026.1">
    <property type="nucleotide sequence ID" value="NZ_AZRL01000012.1"/>
</dbReference>
<evidence type="ECO:0000256" key="2">
    <source>
        <dbReference type="ARBA" id="ARBA00022741"/>
    </source>
</evidence>
<dbReference type="OrthoDB" id="9778292at2"/>
<evidence type="ECO:0000256" key="5">
    <source>
        <dbReference type="ARBA" id="ARBA00023186"/>
    </source>
</evidence>
<dbReference type="Proteomes" id="UP000236434">
    <property type="component" value="Unassembled WGS sequence"/>
</dbReference>